<dbReference type="GO" id="GO:0005762">
    <property type="term" value="C:mitochondrial large ribosomal subunit"/>
    <property type="evidence" value="ECO:0007669"/>
    <property type="project" value="TreeGrafter"/>
</dbReference>
<dbReference type="PANTHER" id="PTHR12059:SF5">
    <property type="entry name" value="LARGE RIBOSOMAL SUBUNIT PROTEIN UL23M"/>
    <property type="match status" value="1"/>
</dbReference>
<feature type="coiled-coil region" evidence="5">
    <location>
        <begin position="194"/>
        <end position="228"/>
    </location>
</feature>
<dbReference type="PANTHER" id="PTHR12059">
    <property type="entry name" value="RIBOSOMAL PROTEIN L23-RELATED"/>
    <property type="match status" value="1"/>
</dbReference>
<organism evidence="7 8">
    <name type="scientific">Acaromyces ingoldii</name>
    <dbReference type="NCBI Taxonomy" id="215250"/>
    <lineage>
        <taxon>Eukaryota</taxon>
        <taxon>Fungi</taxon>
        <taxon>Dikarya</taxon>
        <taxon>Basidiomycota</taxon>
        <taxon>Ustilaginomycotina</taxon>
        <taxon>Exobasidiomycetes</taxon>
        <taxon>Exobasidiales</taxon>
        <taxon>Cryptobasidiaceae</taxon>
        <taxon>Acaromyces</taxon>
    </lineage>
</organism>
<dbReference type="GeneID" id="37042483"/>
<dbReference type="Gene3D" id="3.30.70.330">
    <property type="match status" value="1"/>
</dbReference>
<evidence type="ECO:0000256" key="4">
    <source>
        <dbReference type="ARBA" id="ARBA00039977"/>
    </source>
</evidence>
<dbReference type="EMBL" id="KZ819634">
    <property type="protein sequence ID" value="PWN93605.1"/>
    <property type="molecule type" value="Genomic_DNA"/>
</dbReference>
<dbReference type="GO" id="GO:0032543">
    <property type="term" value="P:mitochondrial translation"/>
    <property type="evidence" value="ECO:0007669"/>
    <property type="project" value="TreeGrafter"/>
</dbReference>
<dbReference type="InterPro" id="IPR013025">
    <property type="entry name" value="Ribosomal_uL23-like"/>
</dbReference>
<accession>A0A316Z0I0</accession>
<dbReference type="SUPFAM" id="SSF54189">
    <property type="entry name" value="Ribosomal proteins S24e, L23 and L15e"/>
    <property type="match status" value="1"/>
</dbReference>
<name>A0A316Z0I0_9BASI</name>
<proteinExistence type="inferred from homology"/>
<dbReference type="InterPro" id="IPR012678">
    <property type="entry name" value="Ribosomal_uL23/eL15/eS24_sf"/>
</dbReference>
<sequence>MASRGRLAYRHLSQSSGKAVALRPLSYSALRSVPEAVTSESASPSSSTSSTLPPIRTDVNVPSGAPAPQPGALTIANRKNGRGSSKERGKAGEGSKSTDKLTLVEKGNMLYQWSWFTGKYEPERRRLFESWRTGKTQEAPVWLSEEYEQARTYRSARARLWVPDEARQHPEGIDAWLQSLLDEQELSRASTGGLKGRQKLLEELSTERQKLKGQVDEQVRRLEEVQQAIIGAQKTWREQGDQTALNRAEQLGAEAEELKRSTELLWLNIDEVDKRTAETQARREGEREANTQYWLSKDRQERLDLALLPLWRSLTDRQRKAGIVRARFECARQLGWRKGYSAGYPTRNEGRRARIAALVFELSENGPLHKKHQEALSKLEAEQEEDAWEAWQSTSSATRSAEEKSAWELRDRSRIYIDDSPQSMILGTPGSRWYSRPERVGKLTFLPNDIVRLVRNNTPRGEKSYDAWKATFRVPLSMHKHALRSYLLSIYGLRTTWARSSIYRAPISRTRGLFQKTAKGGSIQTYKKVEVGLLEPFVFPEVSAQYKRERLMEEDIKLERSRVFFKATGKLRWRGKRQPLPIKDDPTMASVGESTVSVRKGVDGWTTTIPKRKSKEGSERPPILARSGIPAKRQSTILKLLSEKRRQREALINAEASMLHQRDLEVAAQQEKP</sequence>
<comment type="similarity">
    <text evidence="1">Belongs to the universal ribosomal protein uL23 family.</text>
</comment>
<dbReference type="InParanoid" id="A0A316Z0I0"/>
<evidence type="ECO:0000313" key="7">
    <source>
        <dbReference type="EMBL" id="PWN93605.1"/>
    </source>
</evidence>
<dbReference type="Proteomes" id="UP000245768">
    <property type="component" value="Unassembled WGS sequence"/>
</dbReference>
<keyword evidence="5" id="KW-0175">Coiled coil</keyword>
<evidence type="ECO:0000256" key="6">
    <source>
        <dbReference type="SAM" id="MobiDB-lite"/>
    </source>
</evidence>
<evidence type="ECO:0000256" key="2">
    <source>
        <dbReference type="ARBA" id="ARBA00022980"/>
    </source>
</evidence>
<dbReference type="InterPro" id="IPR012677">
    <property type="entry name" value="Nucleotide-bd_a/b_plait_sf"/>
</dbReference>
<reference evidence="7 8" key="1">
    <citation type="journal article" date="2018" name="Mol. Biol. Evol.">
        <title>Broad Genomic Sampling Reveals a Smut Pathogenic Ancestry of the Fungal Clade Ustilaginomycotina.</title>
        <authorList>
            <person name="Kijpornyongpan T."/>
            <person name="Mondo S.J."/>
            <person name="Barry K."/>
            <person name="Sandor L."/>
            <person name="Lee J."/>
            <person name="Lipzen A."/>
            <person name="Pangilinan J."/>
            <person name="LaButti K."/>
            <person name="Hainaut M."/>
            <person name="Henrissat B."/>
            <person name="Grigoriev I.V."/>
            <person name="Spatafora J.W."/>
            <person name="Aime M.C."/>
        </authorList>
    </citation>
    <scope>NUCLEOTIDE SEQUENCE [LARGE SCALE GENOMIC DNA]</scope>
    <source>
        <strain evidence="7 8">MCA 4198</strain>
    </source>
</reference>
<dbReference type="STRING" id="215250.A0A316Z0I0"/>
<keyword evidence="3" id="KW-0687">Ribonucleoprotein</keyword>
<evidence type="ECO:0000256" key="5">
    <source>
        <dbReference type="SAM" id="Coils"/>
    </source>
</evidence>
<protein>
    <recommendedName>
        <fullName evidence="4">Large ribosomal subunit protein uL23m</fullName>
    </recommendedName>
</protein>
<dbReference type="OrthoDB" id="275582at2759"/>
<feature type="region of interest" description="Disordered" evidence="6">
    <location>
        <begin position="33"/>
        <end position="100"/>
    </location>
</feature>
<keyword evidence="8" id="KW-1185">Reference proteome</keyword>
<evidence type="ECO:0000313" key="8">
    <source>
        <dbReference type="Proteomes" id="UP000245768"/>
    </source>
</evidence>
<dbReference type="RefSeq" id="XP_025380803.1">
    <property type="nucleotide sequence ID" value="XM_025520567.1"/>
</dbReference>
<keyword evidence="2" id="KW-0689">Ribosomal protein</keyword>
<feature type="compositionally biased region" description="Basic and acidic residues" evidence="6">
    <location>
        <begin position="84"/>
        <end position="100"/>
    </location>
</feature>
<feature type="region of interest" description="Disordered" evidence="6">
    <location>
        <begin position="607"/>
        <end position="630"/>
    </location>
</feature>
<evidence type="ECO:0000256" key="1">
    <source>
        <dbReference type="ARBA" id="ARBA00006700"/>
    </source>
</evidence>
<feature type="region of interest" description="Disordered" evidence="6">
    <location>
        <begin position="1"/>
        <end position="20"/>
    </location>
</feature>
<gene>
    <name evidence="7" type="ORF">FA10DRAFT_264237</name>
</gene>
<dbReference type="AlphaFoldDB" id="A0A316Z0I0"/>
<dbReference type="GO" id="GO:0003735">
    <property type="term" value="F:structural constituent of ribosome"/>
    <property type="evidence" value="ECO:0007669"/>
    <property type="project" value="InterPro"/>
</dbReference>
<evidence type="ECO:0000256" key="3">
    <source>
        <dbReference type="ARBA" id="ARBA00023274"/>
    </source>
</evidence>
<feature type="compositionally biased region" description="Low complexity" evidence="6">
    <location>
        <begin position="38"/>
        <end position="54"/>
    </location>
</feature>